<name>A0A099UFE9_9HELI</name>
<dbReference type="RefSeq" id="WP_034327729.1">
    <property type="nucleotide sequence ID" value="NZ_CAJTQN010000003.1"/>
</dbReference>
<dbReference type="GeneID" id="78151865"/>
<keyword evidence="1" id="KW-0732">Signal</keyword>
<accession>A0A099UFE9</accession>
<gene>
    <name evidence="2" type="ORF">BN2458_PEG1711</name>
    <name evidence="3" type="ORF">LS75_002825</name>
</gene>
<evidence type="ECO:0000313" key="2">
    <source>
        <dbReference type="EMBL" id="CUU40594.1"/>
    </source>
</evidence>
<dbReference type="KEGG" id="hty:BN2458_PEG1711"/>
<proteinExistence type="predicted"/>
<evidence type="ECO:0000256" key="1">
    <source>
        <dbReference type="SAM" id="SignalP"/>
    </source>
</evidence>
<dbReference type="AlphaFoldDB" id="A0A099UFE9"/>
<dbReference type="PROSITE" id="PS51257">
    <property type="entry name" value="PROKAR_LIPOPROTEIN"/>
    <property type="match status" value="1"/>
</dbReference>
<feature type="chain" id="PRO_5044540563" description="Lipoprotein" evidence="1">
    <location>
        <begin position="22"/>
        <end position="81"/>
    </location>
</feature>
<reference evidence="3 4" key="1">
    <citation type="journal article" date="2014" name="Genome Announc.">
        <title>Draft genome sequences of eight enterohepatic helicobacter species isolated from both laboratory and wild rodents.</title>
        <authorList>
            <person name="Sheh A."/>
            <person name="Shen Z."/>
            <person name="Fox J.G."/>
        </authorList>
    </citation>
    <scope>NUCLEOTIDE SEQUENCE [LARGE SCALE GENOMIC DNA]</scope>
    <source>
        <strain evidence="3 4">MIT 98-6810</strain>
    </source>
</reference>
<reference evidence="2" key="2">
    <citation type="submission" date="2015-11" db="EMBL/GenBank/DDBJ databases">
        <authorList>
            <person name="Zhang Y."/>
            <person name="Guo Z."/>
        </authorList>
    </citation>
    <scope>NUCLEOTIDE SEQUENCE</scope>
    <source>
        <strain evidence="2">1</strain>
    </source>
</reference>
<keyword evidence="4" id="KW-1185">Reference proteome</keyword>
<evidence type="ECO:0000313" key="5">
    <source>
        <dbReference type="Proteomes" id="UP000064525"/>
    </source>
</evidence>
<reference evidence="5" key="3">
    <citation type="submission" date="2015-11" db="EMBL/GenBank/DDBJ databases">
        <authorList>
            <person name="Anvar S.Y."/>
        </authorList>
    </citation>
    <scope>NUCLEOTIDE SEQUENCE [LARGE SCALE GENOMIC DNA]</scope>
</reference>
<evidence type="ECO:0008006" key="6">
    <source>
        <dbReference type="Google" id="ProtNLM"/>
    </source>
</evidence>
<dbReference type="STRING" id="76936.BN2458_PEG1711"/>
<dbReference type="Proteomes" id="UP000064525">
    <property type="component" value="Chromosome I"/>
</dbReference>
<evidence type="ECO:0000313" key="3">
    <source>
        <dbReference type="EMBL" id="TLD79243.1"/>
    </source>
</evidence>
<dbReference type="EMBL" id="LN907858">
    <property type="protein sequence ID" value="CUU40594.1"/>
    <property type="molecule type" value="Genomic_DNA"/>
</dbReference>
<evidence type="ECO:0000313" key="4">
    <source>
        <dbReference type="Proteomes" id="UP000029925"/>
    </source>
</evidence>
<sequence length="81" mass="9299">MKKALVFSVVIATMLASSGCAEYVKFTEKMILGDETDYSKCEYLEQKANDSTLSMPQREQALLDLDKCRKEQKNKQNKEKK</sequence>
<dbReference type="EMBL" id="JRPF02000002">
    <property type="protein sequence ID" value="TLD79243.1"/>
    <property type="molecule type" value="Genomic_DNA"/>
</dbReference>
<organism evidence="2 5">
    <name type="scientific">Helicobacter typhlonius</name>
    <dbReference type="NCBI Taxonomy" id="76936"/>
    <lineage>
        <taxon>Bacteria</taxon>
        <taxon>Pseudomonadati</taxon>
        <taxon>Campylobacterota</taxon>
        <taxon>Epsilonproteobacteria</taxon>
        <taxon>Campylobacterales</taxon>
        <taxon>Helicobacteraceae</taxon>
        <taxon>Helicobacter</taxon>
    </lineage>
</organism>
<feature type="signal peptide" evidence="1">
    <location>
        <begin position="1"/>
        <end position="21"/>
    </location>
</feature>
<dbReference type="Proteomes" id="UP000029925">
    <property type="component" value="Unassembled WGS sequence"/>
</dbReference>
<protein>
    <recommendedName>
        <fullName evidence="6">Lipoprotein</fullName>
    </recommendedName>
</protein>
<dbReference type="PATRIC" id="fig|76936.10.peg.1671"/>